<dbReference type="EMBL" id="FQXZ01000013">
    <property type="protein sequence ID" value="SHI02241.1"/>
    <property type="molecule type" value="Genomic_DNA"/>
</dbReference>
<reference evidence="3 4" key="1">
    <citation type="submission" date="2016-11" db="EMBL/GenBank/DDBJ databases">
        <authorList>
            <person name="Jaros S."/>
            <person name="Januszkiewicz K."/>
            <person name="Wedrychowicz H."/>
        </authorList>
    </citation>
    <scope>NUCLEOTIDE SEQUENCE [LARGE SCALE GENOMIC DNA]</scope>
    <source>
        <strain evidence="3 4">CECT 7868</strain>
    </source>
</reference>
<dbReference type="SUPFAM" id="SSF53850">
    <property type="entry name" value="Periplasmic binding protein-like II"/>
    <property type="match status" value="1"/>
</dbReference>
<keyword evidence="1 2" id="KW-0732">Signal</keyword>
<gene>
    <name evidence="3" type="primary">yiaO_2</name>
    <name evidence="3" type="ORF">VA7868_01267</name>
</gene>
<dbReference type="PANTHER" id="PTHR33376:SF2">
    <property type="entry name" value="DICARBOXYLATE-BINDING PERIPLASMIC PROTEIN"/>
    <property type="match status" value="1"/>
</dbReference>
<evidence type="ECO:0000313" key="4">
    <source>
        <dbReference type="Proteomes" id="UP000184608"/>
    </source>
</evidence>
<keyword evidence="4" id="KW-1185">Reference proteome</keyword>
<dbReference type="AlphaFoldDB" id="A0A1M5XQZ3"/>
<feature type="chain" id="PRO_5009915047" evidence="2">
    <location>
        <begin position="27"/>
        <end position="323"/>
    </location>
</feature>
<dbReference type="CDD" id="cd13671">
    <property type="entry name" value="PBP2_TRAP_SBP_like_3"/>
    <property type="match status" value="1"/>
</dbReference>
<dbReference type="PANTHER" id="PTHR33376">
    <property type="match status" value="1"/>
</dbReference>
<dbReference type="InterPro" id="IPR018389">
    <property type="entry name" value="DctP_fam"/>
</dbReference>
<dbReference type="InterPro" id="IPR004682">
    <property type="entry name" value="TRAP_DctP"/>
</dbReference>
<dbReference type="RefSeq" id="WP_073603018.1">
    <property type="nucleotide sequence ID" value="NZ_FQXZ01000013.1"/>
</dbReference>
<dbReference type="InterPro" id="IPR038404">
    <property type="entry name" value="TRAP_DctP_sf"/>
</dbReference>
<dbReference type="NCBIfam" id="NF037995">
    <property type="entry name" value="TRAP_S1"/>
    <property type="match status" value="1"/>
</dbReference>
<dbReference type="GO" id="GO:0055085">
    <property type="term" value="P:transmembrane transport"/>
    <property type="evidence" value="ECO:0007669"/>
    <property type="project" value="InterPro"/>
</dbReference>
<evidence type="ECO:0000256" key="2">
    <source>
        <dbReference type="SAM" id="SignalP"/>
    </source>
</evidence>
<dbReference type="Proteomes" id="UP000184608">
    <property type="component" value="Unassembled WGS sequence"/>
</dbReference>
<dbReference type="Pfam" id="PF03480">
    <property type="entry name" value="DctP"/>
    <property type="match status" value="1"/>
</dbReference>
<evidence type="ECO:0000313" key="3">
    <source>
        <dbReference type="EMBL" id="SHI02241.1"/>
    </source>
</evidence>
<organism evidence="3 4">
    <name type="scientific">Vibrio aerogenes CECT 7868</name>
    <dbReference type="NCBI Taxonomy" id="1216006"/>
    <lineage>
        <taxon>Bacteria</taxon>
        <taxon>Pseudomonadati</taxon>
        <taxon>Pseudomonadota</taxon>
        <taxon>Gammaproteobacteria</taxon>
        <taxon>Vibrionales</taxon>
        <taxon>Vibrionaceae</taxon>
        <taxon>Vibrio</taxon>
    </lineage>
</organism>
<dbReference type="Gene3D" id="3.40.190.170">
    <property type="entry name" value="Bacterial extracellular solute-binding protein, family 7"/>
    <property type="match status" value="1"/>
</dbReference>
<dbReference type="STRING" id="1216006.VA7868_01267"/>
<proteinExistence type="predicted"/>
<evidence type="ECO:0000256" key="1">
    <source>
        <dbReference type="ARBA" id="ARBA00022729"/>
    </source>
</evidence>
<dbReference type="GO" id="GO:0030246">
    <property type="term" value="F:carbohydrate binding"/>
    <property type="evidence" value="ECO:0007669"/>
    <property type="project" value="TreeGrafter"/>
</dbReference>
<feature type="signal peptide" evidence="2">
    <location>
        <begin position="1"/>
        <end position="26"/>
    </location>
</feature>
<dbReference type="GO" id="GO:0030288">
    <property type="term" value="C:outer membrane-bounded periplasmic space"/>
    <property type="evidence" value="ECO:0007669"/>
    <property type="project" value="InterPro"/>
</dbReference>
<dbReference type="PIRSF" id="PIRSF006470">
    <property type="entry name" value="DctB"/>
    <property type="match status" value="1"/>
</dbReference>
<dbReference type="OrthoDB" id="8690069at2"/>
<accession>A0A1M5XQZ3</accession>
<protein>
    <submittedName>
        <fullName evidence="3">2,3-diketo-L-gulonate-binding periplasmic protein YiaO</fullName>
    </submittedName>
</protein>
<name>A0A1M5XQZ3_9VIBR</name>
<sequence>MIKLNQVFFACSIATAALLSGNVAQAATLKLAHALPTEHPVHSSLDWFAKQVKKRAGIRVKVYPNGTLGNETNLLQMVQNGTIAFTKVSAAPLTAFAPDYKLLSLPYLYKDRAQYDEVLLGPIGKKILASSRDSGFIGLAFLDAGARSFYTDKPIKTPSDLKGMKIRVQNSALSIDTIKALGGTPVPLPYGELYSALQQGVVDGAENNIPSYYSSRHYEVKKVYSYDKHTMVPDVLVVSTSTWDSLTDEQRKIIREVAAETVKVQDTNWSNYVEKSVKELKKYNVKFVDSDISKFQDAVKPVYDKFRKENPELVGMLDQIQGK</sequence>
<dbReference type="NCBIfam" id="TIGR00787">
    <property type="entry name" value="dctP"/>
    <property type="match status" value="1"/>
</dbReference>